<gene>
    <name evidence="1" type="ORF">G4Y79_03170</name>
</gene>
<evidence type="ECO:0000313" key="1">
    <source>
        <dbReference type="EMBL" id="QPC83397.1"/>
    </source>
</evidence>
<proteinExistence type="predicted"/>
<reference evidence="1 2" key="1">
    <citation type="submission" date="2020-02" db="EMBL/GenBank/DDBJ databases">
        <authorList>
            <person name="Zheng R.K."/>
            <person name="Sun C.M."/>
        </authorList>
    </citation>
    <scope>NUCLEOTIDE SEQUENCE [LARGE SCALE GENOMIC DNA]</scope>
    <source>
        <strain evidence="2">rifampicinis</strain>
    </source>
</reference>
<dbReference type="RefSeq" id="WP_195171464.1">
    <property type="nucleotide sequence ID" value="NZ_CP062983.1"/>
</dbReference>
<dbReference type="KEGG" id="pmet:G4Y79_03170"/>
<organism evidence="1 2">
    <name type="scientific">Phototrophicus methaneseepsis</name>
    <dbReference type="NCBI Taxonomy" id="2710758"/>
    <lineage>
        <taxon>Bacteria</taxon>
        <taxon>Bacillati</taxon>
        <taxon>Chloroflexota</taxon>
        <taxon>Candidatus Thermofontia</taxon>
        <taxon>Phototrophicales</taxon>
        <taxon>Phototrophicaceae</taxon>
        <taxon>Phototrophicus</taxon>
    </lineage>
</organism>
<accession>A0A7S8IFB3</accession>
<protein>
    <submittedName>
        <fullName evidence="1">Uncharacterized protein</fullName>
    </submittedName>
</protein>
<dbReference type="AlphaFoldDB" id="A0A7S8IFB3"/>
<sequence>MDIKELTTKIEEISWAEHVNFEVGDKYPEPEQGEFKIEEMLRQLGQQISPAMLDELESDFDGIEWSLRLSHFVVEDDSKKRAQRFINHKNKQIRLRASRLLATTK</sequence>
<dbReference type="EMBL" id="CP062983">
    <property type="protein sequence ID" value="QPC83397.1"/>
    <property type="molecule type" value="Genomic_DNA"/>
</dbReference>
<dbReference type="Proteomes" id="UP000594468">
    <property type="component" value="Chromosome"/>
</dbReference>
<name>A0A7S8IFB3_9CHLR</name>
<keyword evidence="2" id="KW-1185">Reference proteome</keyword>
<evidence type="ECO:0000313" key="2">
    <source>
        <dbReference type="Proteomes" id="UP000594468"/>
    </source>
</evidence>